<dbReference type="CDD" id="cd06261">
    <property type="entry name" value="TM_PBP2"/>
    <property type="match status" value="1"/>
</dbReference>
<evidence type="ECO:0000256" key="6">
    <source>
        <dbReference type="ARBA" id="ARBA00023136"/>
    </source>
</evidence>
<feature type="transmembrane region" description="Helical" evidence="7">
    <location>
        <begin position="346"/>
        <end position="365"/>
    </location>
</feature>
<evidence type="ECO:0000256" key="4">
    <source>
        <dbReference type="ARBA" id="ARBA00022692"/>
    </source>
</evidence>
<gene>
    <name evidence="9" type="ORF">ONZ52_14980</name>
</gene>
<dbReference type="Proteomes" id="UP001431181">
    <property type="component" value="Unassembled WGS sequence"/>
</dbReference>
<protein>
    <submittedName>
        <fullName evidence="9">Carbohydrate ABC transporter permease</fullName>
    </submittedName>
</protein>
<dbReference type="SUPFAM" id="SSF161098">
    <property type="entry name" value="MetI-like"/>
    <property type="match status" value="1"/>
</dbReference>
<accession>A0ABT3KJ11</accession>
<dbReference type="InterPro" id="IPR035906">
    <property type="entry name" value="MetI-like_sf"/>
</dbReference>
<proteinExistence type="inferred from homology"/>
<evidence type="ECO:0000256" key="3">
    <source>
        <dbReference type="ARBA" id="ARBA00022475"/>
    </source>
</evidence>
<sequence>MIASSKRSPLTYLVHATVLFLVVIWTIPTAGLFISSIRDKDQLSVSGWWTALSTSEQLIIARANDPKTQVQEGDQFVIRGNILEGASGSVTKFGFSSLEPEAFDAGTVADLRKGQTLQVMENGDYVFSSPTPWQGRSQRIFYTAEIPPRFTLDNYREVLSTEGLGKSFINSLTVTIPATIIPILVAAFAAYALAWMRFPGRALLVAAVVGLLVVPLQMSLIPLLKSYNLIGEFFGVESKTYVGIWLAHTGFGLPLAIYLLRNYIAGLPGEIIESARVDGASDFDIFRKIILPLSFPALASFAIFQFLWVWNDLLIAMVFLGNNEEHLVLTGQLRELLGSRGGNWEILTASAFITIIVPLCVFFSLQRYLVRGLLASSVK</sequence>
<dbReference type="InterPro" id="IPR000515">
    <property type="entry name" value="MetI-like"/>
</dbReference>
<evidence type="ECO:0000259" key="8">
    <source>
        <dbReference type="PROSITE" id="PS50928"/>
    </source>
</evidence>
<dbReference type="PROSITE" id="PS50928">
    <property type="entry name" value="ABC_TM1"/>
    <property type="match status" value="1"/>
</dbReference>
<feature type="transmembrane region" description="Helical" evidence="7">
    <location>
        <begin position="289"/>
        <end position="310"/>
    </location>
</feature>
<reference evidence="9" key="1">
    <citation type="submission" date="2022-11" db="EMBL/GenBank/DDBJ databases">
        <title>Marinomonas sp. nov., isolated from marine algae.</title>
        <authorList>
            <person name="Choi D.G."/>
            <person name="Kim J.M."/>
            <person name="Lee J.K."/>
            <person name="Baek J.H."/>
            <person name="Jeon C.O."/>
        </authorList>
    </citation>
    <scope>NUCLEOTIDE SEQUENCE</scope>
    <source>
        <strain evidence="9">KJ51-3</strain>
    </source>
</reference>
<dbReference type="EMBL" id="JAPEUL010000009">
    <property type="protein sequence ID" value="MCW4630166.1"/>
    <property type="molecule type" value="Genomic_DNA"/>
</dbReference>
<dbReference type="RefSeq" id="WP_265219537.1">
    <property type="nucleotide sequence ID" value="NZ_JAPEUL010000009.1"/>
</dbReference>
<dbReference type="PANTHER" id="PTHR43744">
    <property type="entry name" value="ABC TRANSPORTER PERMEASE PROTEIN MG189-RELATED-RELATED"/>
    <property type="match status" value="1"/>
</dbReference>
<dbReference type="Gene3D" id="1.10.3720.10">
    <property type="entry name" value="MetI-like"/>
    <property type="match status" value="1"/>
</dbReference>
<feature type="transmembrane region" description="Helical" evidence="7">
    <location>
        <begin position="241"/>
        <end position="260"/>
    </location>
</feature>
<feature type="domain" description="ABC transmembrane type-1" evidence="8">
    <location>
        <begin position="168"/>
        <end position="365"/>
    </location>
</feature>
<evidence type="ECO:0000256" key="7">
    <source>
        <dbReference type="RuleBase" id="RU363032"/>
    </source>
</evidence>
<evidence type="ECO:0000256" key="5">
    <source>
        <dbReference type="ARBA" id="ARBA00022989"/>
    </source>
</evidence>
<evidence type="ECO:0000313" key="9">
    <source>
        <dbReference type="EMBL" id="MCW4630166.1"/>
    </source>
</evidence>
<keyword evidence="5 7" id="KW-1133">Transmembrane helix</keyword>
<feature type="transmembrane region" description="Helical" evidence="7">
    <location>
        <begin position="12"/>
        <end position="34"/>
    </location>
</feature>
<keyword evidence="2 7" id="KW-0813">Transport</keyword>
<feature type="transmembrane region" description="Helical" evidence="7">
    <location>
        <begin position="202"/>
        <end position="221"/>
    </location>
</feature>
<comment type="similarity">
    <text evidence="7">Belongs to the binding-protein-dependent transport system permease family.</text>
</comment>
<feature type="transmembrane region" description="Helical" evidence="7">
    <location>
        <begin position="174"/>
        <end position="195"/>
    </location>
</feature>
<organism evidence="9 10">
    <name type="scientific">Marinomonas rhodophyticola</name>
    <dbReference type="NCBI Taxonomy" id="2992803"/>
    <lineage>
        <taxon>Bacteria</taxon>
        <taxon>Pseudomonadati</taxon>
        <taxon>Pseudomonadota</taxon>
        <taxon>Gammaproteobacteria</taxon>
        <taxon>Oceanospirillales</taxon>
        <taxon>Oceanospirillaceae</taxon>
        <taxon>Marinomonas</taxon>
    </lineage>
</organism>
<keyword evidence="6 7" id="KW-0472">Membrane</keyword>
<dbReference type="Pfam" id="PF00528">
    <property type="entry name" value="BPD_transp_1"/>
    <property type="match status" value="1"/>
</dbReference>
<comment type="subcellular location">
    <subcellularLocation>
        <location evidence="1 7">Cell membrane</location>
        <topology evidence="1 7">Multi-pass membrane protein</topology>
    </subcellularLocation>
</comment>
<keyword evidence="4 7" id="KW-0812">Transmembrane</keyword>
<comment type="caution">
    <text evidence="9">The sequence shown here is derived from an EMBL/GenBank/DDBJ whole genome shotgun (WGS) entry which is preliminary data.</text>
</comment>
<name>A0ABT3KJ11_9GAMM</name>
<keyword evidence="10" id="KW-1185">Reference proteome</keyword>
<evidence type="ECO:0000256" key="1">
    <source>
        <dbReference type="ARBA" id="ARBA00004651"/>
    </source>
</evidence>
<dbReference type="PANTHER" id="PTHR43744:SF4">
    <property type="entry name" value="OSMOPROTECTIVE COMPOUNDS UPTAKE PERMEASE PROTEIN GGTD"/>
    <property type="match status" value="1"/>
</dbReference>
<evidence type="ECO:0000256" key="2">
    <source>
        <dbReference type="ARBA" id="ARBA00022448"/>
    </source>
</evidence>
<evidence type="ECO:0000313" key="10">
    <source>
        <dbReference type="Proteomes" id="UP001431181"/>
    </source>
</evidence>
<keyword evidence="3" id="KW-1003">Cell membrane</keyword>